<evidence type="ECO:0000256" key="3">
    <source>
        <dbReference type="SAM" id="Coils"/>
    </source>
</evidence>
<evidence type="ECO:0000256" key="1">
    <source>
        <dbReference type="ARBA" id="ARBA00009091"/>
    </source>
</evidence>
<reference evidence="4 5" key="1">
    <citation type="submission" date="2020-06" db="EMBL/GenBank/DDBJ databases">
        <title>Description of novel acetic acid bacteria.</title>
        <authorList>
            <person name="Sombolestani A."/>
        </authorList>
    </citation>
    <scope>NUCLEOTIDE SEQUENCE [LARGE SCALE GENOMIC DNA]</scope>
    <source>
        <strain evidence="4 5">LMG 31431</strain>
    </source>
</reference>
<proteinExistence type="inferred from homology"/>
<dbReference type="Gene3D" id="3.30.910.20">
    <property type="entry name" value="Skp domain"/>
    <property type="match status" value="1"/>
</dbReference>
<dbReference type="EMBL" id="JABXXP010001161">
    <property type="protein sequence ID" value="NVN13754.1"/>
    <property type="molecule type" value="Genomic_DNA"/>
</dbReference>
<dbReference type="GO" id="GO:0005829">
    <property type="term" value="C:cytosol"/>
    <property type="evidence" value="ECO:0007669"/>
    <property type="project" value="TreeGrafter"/>
</dbReference>
<dbReference type="RefSeq" id="WP_176642000.1">
    <property type="nucleotide sequence ID" value="NZ_JABXXP010001161.1"/>
</dbReference>
<accession>A0A7Y7J0D4</accession>
<feature type="coiled-coil region" evidence="3">
    <location>
        <begin position="29"/>
        <end position="75"/>
    </location>
</feature>
<keyword evidence="3" id="KW-0175">Coiled coil</keyword>
<protein>
    <submittedName>
        <fullName evidence="4">OmpH family outer membrane protein</fullName>
    </submittedName>
</protein>
<comment type="similarity">
    <text evidence="1">Belongs to the Skp family.</text>
</comment>
<evidence type="ECO:0000313" key="4">
    <source>
        <dbReference type="EMBL" id="NVN13754.1"/>
    </source>
</evidence>
<dbReference type="PANTHER" id="PTHR35089:SF1">
    <property type="entry name" value="CHAPERONE PROTEIN SKP"/>
    <property type="match status" value="1"/>
</dbReference>
<dbReference type="InterPro" id="IPR005632">
    <property type="entry name" value="Chaperone_Skp"/>
</dbReference>
<keyword evidence="2" id="KW-0732">Signal</keyword>
<gene>
    <name evidence="4" type="ORF">HUK84_21875</name>
</gene>
<dbReference type="SUPFAM" id="SSF111384">
    <property type="entry name" value="OmpH-like"/>
    <property type="match status" value="1"/>
</dbReference>
<dbReference type="AlphaFoldDB" id="A0A7Y7J0D4"/>
<dbReference type="Proteomes" id="UP000534870">
    <property type="component" value="Unassembled WGS sequence"/>
</dbReference>
<name>A0A7Y7J0D4_9PROT</name>
<organism evidence="4 5">
    <name type="scientific">Nguyenibacter vanlangensis</name>
    <dbReference type="NCBI Taxonomy" id="1216886"/>
    <lineage>
        <taxon>Bacteria</taxon>
        <taxon>Pseudomonadati</taxon>
        <taxon>Pseudomonadota</taxon>
        <taxon>Alphaproteobacteria</taxon>
        <taxon>Acetobacterales</taxon>
        <taxon>Acetobacteraceae</taxon>
        <taxon>Nguyenibacter</taxon>
    </lineage>
</organism>
<evidence type="ECO:0000313" key="5">
    <source>
        <dbReference type="Proteomes" id="UP000534870"/>
    </source>
</evidence>
<dbReference type="GO" id="GO:0050821">
    <property type="term" value="P:protein stabilization"/>
    <property type="evidence" value="ECO:0007669"/>
    <property type="project" value="TreeGrafter"/>
</dbReference>
<sequence>PVIGLFDPAEIMRQSVAVQQVEQEMAGRRDALIHDVRAEETEVQTLRQRMMSAPRDKAEAQQRALQQRVAADQRKFGNRNRILQEDIQIAMNQVQREVGQVVASVSKSRGLTLVMQSGGAVLHGPQVDITDQVIAQLNTILPHVYLPAANEDPEVVAKSGKFPTAPVQMSDPGQQG</sequence>
<feature type="non-terminal residue" evidence="4">
    <location>
        <position position="1"/>
    </location>
</feature>
<dbReference type="GO" id="GO:0051082">
    <property type="term" value="F:unfolded protein binding"/>
    <property type="evidence" value="ECO:0007669"/>
    <property type="project" value="InterPro"/>
</dbReference>
<evidence type="ECO:0000256" key="2">
    <source>
        <dbReference type="ARBA" id="ARBA00022729"/>
    </source>
</evidence>
<dbReference type="SMART" id="SM00935">
    <property type="entry name" value="OmpH"/>
    <property type="match status" value="1"/>
</dbReference>
<dbReference type="InterPro" id="IPR024930">
    <property type="entry name" value="Skp_dom_sf"/>
</dbReference>
<dbReference type="PANTHER" id="PTHR35089">
    <property type="entry name" value="CHAPERONE PROTEIN SKP"/>
    <property type="match status" value="1"/>
</dbReference>
<comment type="caution">
    <text evidence="4">The sequence shown here is derived from an EMBL/GenBank/DDBJ whole genome shotgun (WGS) entry which is preliminary data.</text>
</comment>
<dbReference type="Pfam" id="PF03938">
    <property type="entry name" value="OmpH"/>
    <property type="match status" value="1"/>
</dbReference>